<dbReference type="InterPro" id="IPR006656">
    <property type="entry name" value="Mopterin_OxRdtase"/>
</dbReference>
<dbReference type="GO" id="GO:0016491">
    <property type="term" value="F:oxidoreductase activity"/>
    <property type="evidence" value="ECO:0007669"/>
    <property type="project" value="InterPro"/>
</dbReference>
<name>A0A9X3S7Q3_9ACTN</name>
<keyword evidence="3" id="KW-0408">Iron</keyword>
<dbReference type="Gene3D" id="3.30.2070.10">
    <property type="entry name" value="Formate dehydrogenase/DMSO reductase"/>
    <property type="match status" value="1"/>
</dbReference>
<dbReference type="Pfam" id="PF00384">
    <property type="entry name" value="Molybdopterin"/>
    <property type="match status" value="1"/>
</dbReference>
<dbReference type="SUPFAM" id="SSF53706">
    <property type="entry name" value="Formate dehydrogenase/DMSO reductase, domains 1-3"/>
    <property type="match status" value="1"/>
</dbReference>
<dbReference type="CDD" id="cd02786">
    <property type="entry name" value="MopB_CT_3"/>
    <property type="match status" value="1"/>
</dbReference>
<reference evidence="7" key="1">
    <citation type="submission" date="2022-10" db="EMBL/GenBank/DDBJ databases">
        <title>The WGS of Solirubrobacter phytolaccae KCTC 29190.</title>
        <authorList>
            <person name="Jiang Z."/>
        </authorList>
    </citation>
    <scope>NUCLEOTIDE SEQUENCE</scope>
    <source>
        <strain evidence="7">KCTC 29190</strain>
    </source>
</reference>
<dbReference type="SMART" id="SM00926">
    <property type="entry name" value="Molybdop_Fe4S4"/>
    <property type="match status" value="1"/>
</dbReference>
<evidence type="ECO:0000256" key="2">
    <source>
        <dbReference type="ARBA" id="ARBA00022723"/>
    </source>
</evidence>
<dbReference type="Gene3D" id="3.40.50.740">
    <property type="match status" value="1"/>
</dbReference>
<protein>
    <submittedName>
        <fullName evidence="7">Molybdopterin oxidoreductase family protein</fullName>
    </submittedName>
</protein>
<evidence type="ECO:0000256" key="3">
    <source>
        <dbReference type="ARBA" id="ARBA00023004"/>
    </source>
</evidence>
<sequence>MADVFGACPLDCPDGCSWVVTVEDGKATRLRGNRDHPYTAGALCAKVNGYLEHVQADDRLLYPLRRVGAKGEGKFERISWDEATKTIAERLLAVRDEFGGEAIWPFQGTGSLGWVQGLEGSAGRPLWNVLGASRHEMTACSVAGRIGASYTTGTAAGMDPETFVDSKLILLWGTNPLTSGHHVFKFMREAQKRGAYVVSIDPIKTRTAERADEWLAPLPGSDAALALGLLHVVLELGAEDREYIAQNTVGFDEFKDRILQFPPARVAELTGLPEERIRAFGERLATTRPTGIRCTQGMQRHAGGGAALRMLYAIPGITGDWQYPGGGASYSTSGRFTPNLDGILRDDLLETPVRSLNMVRLADELLNQDDPPVKALVVYQANPMGSNPDQRRVREGLMREDLFTVVMEQFPTDTVDYADIVLPSTMQTEHLDVNDGYGHSYIHLNRPAVAPRGEALSTLETFRRIAKAMDLHEPALHASDEEVARTLLGDDLFEELWETGWKRYLPERFVPFTDGFPTPSGKLEFYSERAAEDGLDPIPGYTPSQATRPDDDHPLALIAPASHWFLNTIFANKPDLMAKAGGPRVTLHPSDAAARGLETGDVARVFNARGEFLADVLVADSVREGVVASTKGHWLKHVRGGANVNATTDERDSDMGGGAVYHDNRVEIERAGSVNQDDQQRDQARFAPRGRTAAVQLRAR</sequence>
<dbReference type="RefSeq" id="WP_270023728.1">
    <property type="nucleotide sequence ID" value="NZ_JAPDDP010000005.1"/>
</dbReference>
<dbReference type="GO" id="GO:0051536">
    <property type="term" value="F:iron-sulfur cluster binding"/>
    <property type="evidence" value="ECO:0007669"/>
    <property type="project" value="UniProtKB-KW"/>
</dbReference>
<dbReference type="Gene3D" id="2.20.25.90">
    <property type="entry name" value="ADC-like domains"/>
    <property type="match status" value="1"/>
</dbReference>
<dbReference type="PROSITE" id="PS51669">
    <property type="entry name" value="4FE4S_MOW_BIS_MGD"/>
    <property type="match status" value="1"/>
</dbReference>
<dbReference type="PANTHER" id="PTHR43742">
    <property type="entry name" value="TRIMETHYLAMINE-N-OXIDE REDUCTASE"/>
    <property type="match status" value="1"/>
</dbReference>
<dbReference type="GO" id="GO:0043546">
    <property type="term" value="F:molybdopterin cofactor binding"/>
    <property type="evidence" value="ECO:0007669"/>
    <property type="project" value="InterPro"/>
</dbReference>
<evidence type="ECO:0000256" key="5">
    <source>
        <dbReference type="SAM" id="MobiDB-lite"/>
    </source>
</evidence>
<dbReference type="GO" id="GO:0046872">
    <property type="term" value="F:metal ion binding"/>
    <property type="evidence" value="ECO:0007669"/>
    <property type="project" value="UniProtKB-KW"/>
</dbReference>
<evidence type="ECO:0000313" key="8">
    <source>
        <dbReference type="Proteomes" id="UP001147653"/>
    </source>
</evidence>
<dbReference type="InterPro" id="IPR037920">
    <property type="entry name" value="YoaE_C"/>
</dbReference>
<dbReference type="SUPFAM" id="SSF50692">
    <property type="entry name" value="ADC-like"/>
    <property type="match status" value="1"/>
</dbReference>
<dbReference type="Gene3D" id="3.40.228.10">
    <property type="entry name" value="Dimethylsulfoxide Reductase, domain 2"/>
    <property type="match status" value="1"/>
</dbReference>
<dbReference type="Pfam" id="PF04879">
    <property type="entry name" value="Molybdop_Fe4S4"/>
    <property type="match status" value="1"/>
</dbReference>
<dbReference type="InterPro" id="IPR009010">
    <property type="entry name" value="Asp_de-COase-like_dom_sf"/>
</dbReference>
<evidence type="ECO:0000256" key="1">
    <source>
        <dbReference type="ARBA" id="ARBA00010312"/>
    </source>
</evidence>
<dbReference type="CDD" id="cd02766">
    <property type="entry name" value="MopB_3"/>
    <property type="match status" value="1"/>
</dbReference>
<dbReference type="AlphaFoldDB" id="A0A9X3S7Q3"/>
<dbReference type="Pfam" id="PF01568">
    <property type="entry name" value="Molydop_binding"/>
    <property type="match status" value="1"/>
</dbReference>
<dbReference type="EMBL" id="JAPDDP010000005">
    <property type="protein sequence ID" value="MDA0179451.1"/>
    <property type="molecule type" value="Genomic_DNA"/>
</dbReference>
<dbReference type="InterPro" id="IPR006963">
    <property type="entry name" value="Mopterin_OxRdtase_4Fe-4S_dom"/>
</dbReference>
<dbReference type="PANTHER" id="PTHR43742:SF6">
    <property type="entry name" value="OXIDOREDUCTASE YYAE-RELATED"/>
    <property type="match status" value="1"/>
</dbReference>
<keyword evidence="8" id="KW-1185">Reference proteome</keyword>
<comment type="caution">
    <text evidence="7">The sequence shown here is derived from an EMBL/GenBank/DDBJ whole genome shotgun (WGS) entry which is preliminary data.</text>
</comment>
<dbReference type="InterPro" id="IPR006657">
    <property type="entry name" value="MoPterin_dinucl-bd_dom"/>
</dbReference>
<accession>A0A9X3S7Q3</accession>
<organism evidence="7 8">
    <name type="scientific">Solirubrobacter phytolaccae</name>
    <dbReference type="NCBI Taxonomy" id="1404360"/>
    <lineage>
        <taxon>Bacteria</taxon>
        <taxon>Bacillati</taxon>
        <taxon>Actinomycetota</taxon>
        <taxon>Thermoleophilia</taxon>
        <taxon>Solirubrobacterales</taxon>
        <taxon>Solirubrobacteraceae</taxon>
        <taxon>Solirubrobacter</taxon>
    </lineage>
</organism>
<comment type="similarity">
    <text evidence="1">Belongs to the prokaryotic molybdopterin-containing oxidoreductase family.</text>
</comment>
<keyword evidence="2" id="KW-0479">Metal-binding</keyword>
<feature type="domain" description="4Fe-4S Mo/W bis-MGD-type" evidence="6">
    <location>
        <begin position="1"/>
        <end position="58"/>
    </location>
</feature>
<dbReference type="Proteomes" id="UP001147653">
    <property type="component" value="Unassembled WGS sequence"/>
</dbReference>
<keyword evidence="4" id="KW-0411">Iron-sulfur</keyword>
<evidence type="ECO:0000259" key="6">
    <source>
        <dbReference type="PROSITE" id="PS51669"/>
    </source>
</evidence>
<evidence type="ECO:0000256" key="4">
    <source>
        <dbReference type="ARBA" id="ARBA00023014"/>
    </source>
</evidence>
<evidence type="ECO:0000313" key="7">
    <source>
        <dbReference type="EMBL" id="MDA0179451.1"/>
    </source>
</evidence>
<gene>
    <name evidence="7" type="ORF">OJ997_04020</name>
</gene>
<dbReference type="Gene3D" id="2.40.40.20">
    <property type="match status" value="1"/>
</dbReference>
<dbReference type="InterPro" id="IPR050612">
    <property type="entry name" value="Prok_Mopterin_Oxidored"/>
</dbReference>
<proteinExistence type="inferred from homology"/>
<feature type="region of interest" description="Disordered" evidence="5">
    <location>
        <begin position="670"/>
        <end position="700"/>
    </location>
</feature>